<feature type="region of interest" description="Disordered" evidence="2">
    <location>
        <begin position="1"/>
        <end position="20"/>
    </location>
</feature>
<name>A0A1X7VL47_AMPQE</name>
<dbReference type="AlphaFoldDB" id="A0A1X7VL47"/>
<reference evidence="3" key="1">
    <citation type="submission" date="2017-05" db="UniProtKB">
        <authorList>
            <consortium name="EnsemblMetazoa"/>
        </authorList>
    </citation>
    <scope>IDENTIFICATION</scope>
</reference>
<organism evidence="3">
    <name type="scientific">Amphimedon queenslandica</name>
    <name type="common">Sponge</name>
    <dbReference type="NCBI Taxonomy" id="400682"/>
    <lineage>
        <taxon>Eukaryota</taxon>
        <taxon>Metazoa</taxon>
        <taxon>Porifera</taxon>
        <taxon>Demospongiae</taxon>
        <taxon>Heteroscleromorpha</taxon>
        <taxon>Haplosclerida</taxon>
        <taxon>Niphatidae</taxon>
        <taxon>Amphimedon</taxon>
    </lineage>
</organism>
<evidence type="ECO:0000313" key="3">
    <source>
        <dbReference type="EnsemblMetazoa" id="Aqu2.1.40148_001"/>
    </source>
</evidence>
<protein>
    <submittedName>
        <fullName evidence="3">Uncharacterized protein</fullName>
    </submittedName>
</protein>
<accession>A0A1X7VL47</accession>
<evidence type="ECO:0000256" key="1">
    <source>
        <dbReference type="SAM" id="Coils"/>
    </source>
</evidence>
<dbReference type="EnsemblMetazoa" id="Aqu2.1.40148_001">
    <property type="protein sequence ID" value="Aqu2.1.40148_001"/>
    <property type="gene ID" value="Aqu2.1.40148"/>
</dbReference>
<feature type="coiled-coil region" evidence="1">
    <location>
        <begin position="24"/>
        <end position="51"/>
    </location>
</feature>
<dbReference type="InParanoid" id="A0A1X7VL47"/>
<evidence type="ECO:0000256" key="2">
    <source>
        <dbReference type="SAM" id="MobiDB-lite"/>
    </source>
</evidence>
<keyword evidence="1" id="KW-0175">Coiled coil</keyword>
<proteinExistence type="predicted"/>
<sequence>MDGVNDRRPSGMEFPGRDPVHQTLTVLRRRMAELEQHLNAAKGELAAVKRENG</sequence>